<dbReference type="AlphaFoldDB" id="A0A9P3PFR3"/>
<dbReference type="Gene3D" id="3.40.50.2300">
    <property type="match status" value="2"/>
</dbReference>
<keyword evidence="2" id="KW-1185">Reference proteome</keyword>
<gene>
    <name evidence="1" type="ORF">LshimejAT787_0206780</name>
</gene>
<dbReference type="Proteomes" id="UP001063166">
    <property type="component" value="Unassembled WGS sequence"/>
</dbReference>
<comment type="caution">
    <text evidence="1">The sequence shown here is derived from an EMBL/GenBank/DDBJ whole genome shotgun (WGS) entry which is preliminary data.</text>
</comment>
<organism evidence="1 2">
    <name type="scientific">Lyophyllum shimeji</name>
    <name type="common">Hon-shimeji</name>
    <name type="synonym">Tricholoma shimeji</name>
    <dbReference type="NCBI Taxonomy" id="47721"/>
    <lineage>
        <taxon>Eukaryota</taxon>
        <taxon>Fungi</taxon>
        <taxon>Dikarya</taxon>
        <taxon>Basidiomycota</taxon>
        <taxon>Agaricomycotina</taxon>
        <taxon>Agaricomycetes</taxon>
        <taxon>Agaricomycetidae</taxon>
        <taxon>Agaricales</taxon>
        <taxon>Tricholomatineae</taxon>
        <taxon>Lyophyllaceae</taxon>
        <taxon>Lyophyllum</taxon>
    </lineage>
</organism>
<dbReference type="EMBL" id="BRPK01000002">
    <property type="protein sequence ID" value="GLB35113.1"/>
    <property type="molecule type" value="Genomic_DNA"/>
</dbReference>
<dbReference type="PANTHER" id="PTHR22891">
    <property type="entry name" value="EUKARYOTIC TRANSLATION INITIATION FACTOR 2C"/>
    <property type="match status" value="1"/>
</dbReference>
<sequence>MSCIQARGKTVTVTTNSFVVTRLPVIYTILRHAHIVCLHDTDSRLQSPVNAYPRSELLIKAGMLVDTKPVSVQGRILDAPDLIYGWGRVKPGGGVWIQRNQRLQTPLDIAFWAVINFCPATLPLNRCDNYIKALVASCKILGINTSPITIINGIGHAVEKVLDDVLRQALHKNLEGGLTQCLCEEKVKKANEQYWGNVGSKLNARLGGYDSLTQSRITDKHGHPGPKITKPSVTIPVWSYAILLPSLSSVSGIMSFSFPFPCDKSHTAVKGRSRSSHYAVLADENFGGDLFKLQELAFALRHVFAKAKRRRLAGLLPVGPPFQPGLQSALRR</sequence>
<proteinExistence type="predicted"/>
<name>A0A9P3PFR3_LYOSH</name>
<dbReference type="OrthoDB" id="10252740at2759"/>
<reference evidence="1" key="1">
    <citation type="submission" date="2022-07" db="EMBL/GenBank/DDBJ databases">
        <title>The genome of Lyophyllum shimeji provides insight into the initial evolution of ectomycorrhizal fungal genome.</title>
        <authorList>
            <person name="Kobayashi Y."/>
            <person name="Shibata T."/>
            <person name="Hirakawa H."/>
            <person name="Shigenobu S."/>
            <person name="Nishiyama T."/>
            <person name="Yamada A."/>
            <person name="Hasebe M."/>
            <person name="Kawaguchi M."/>
        </authorList>
    </citation>
    <scope>NUCLEOTIDE SEQUENCE</scope>
    <source>
        <strain evidence="1">AT787</strain>
    </source>
</reference>
<protein>
    <submittedName>
        <fullName evidence="1">Uncharacterized protein</fullName>
    </submittedName>
</protein>
<evidence type="ECO:0000313" key="1">
    <source>
        <dbReference type="EMBL" id="GLB35113.1"/>
    </source>
</evidence>
<evidence type="ECO:0000313" key="2">
    <source>
        <dbReference type="Proteomes" id="UP001063166"/>
    </source>
</evidence>
<accession>A0A9P3PFR3</accession>